<accession>A0A1W1BLK4</accession>
<gene>
    <name evidence="2" type="ORF">MNB_SV-12-972</name>
</gene>
<organism evidence="2">
    <name type="scientific">hydrothermal vent metagenome</name>
    <dbReference type="NCBI Taxonomy" id="652676"/>
    <lineage>
        <taxon>unclassified sequences</taxon>
        <taxon>metagenomes</taxon>
        <taxon>ecological metagenomes</taxon>
    </lineage>
</organism>
<protein>
    <submittedName>
        <fullName evidence="2">Uncharacterized protein</fullName>
    </submittedName>
</protein>
<proteinExistence type="predicted"/>
<name>A0A1W1BLK4_9ZZZZ</name>
<sequence>MYNIPYWKCTVPNLEPDKLLMKRKENRFNNAKMEDKIKLIEEMIPFYGYRARKDGNISKEELTALSVIQKQYNFKTKTILTADFYKELYSFAPIFKEAIEKDRQKFAKLEQEKLEKKKNPKPPTKSKSQENNESIEALFNL</sequence>
<feature type="region of interest" description="Disordered" evidence="1">
    <location>
        <begin position="110"/>
        <end position="141"/>
    </location>
</feature>
<evidence type="ECO:0000313" key="2">
    <source>
        <dbReference type="EMBL" id="SFV54387.1"/>
    </source>
</evidence>
<dbReference type="AlphaFoldDB" id="A0A1W1BLK4"/>
<evidence type="ECO:0000256" key="1">
    <source>
        <dbReference type="SAM" id="MobiDB-lite"/>
    </source>
</evidence>
<reference evidence="2" key="1">
    <citation type="submission" date="2016-10" db="EMBL/GenBank/DDBJ databases">
        <authorList>
            <person name="de Groot N.N."/>
        </authorList>
    </citation>
    <scope>NUCLEOTIDE SEQUENCE</scope>
</reference>
<dbReference type="EMBL" id="FPHE01000053">
    <property type="protein sequence ID" value="SFV54387.1"/>
    <property type="molecule type" value="Genomic_DNA"/>
</dbReference>